<name>A0A0S4XLT3_9BACT</name>
<protein>
    <submittedName>
        <fullName evidence="1">Uncharacterized protein</fullName>
    </submittedName>
</protein>
<reference evidence="1" key="1">
    <citation type="submission" date="2015-11" db="EMBL/GenBank/DDBJ databases">
        <authorList>
            <person name="Zhang Y."/>
            <person name="Guo Z."/>
        </authorList>
    </citation>
    <scope>NUCLEOTIDE SEQUENCE</scope>
    <source>
        <strain evidence="1">BN30871</strain>
    </source>
</reference>
<dbReference type="AlphaFoldDB" id="A0A0S4XLT3"/>
<evidence type="ECO:0000313" key="1">
    <source>
        <dbReference type="EMBL" id="CUV65197.1"/>
    </source>
</evidence>
<organism evidence="1">
    <name type="scientific">Sulfurovum sp. enrichment culture clone C5</name>
    <dbReference type="NCBI Taxonomy" id="497650"/>
    <lineage>
        <taxon>Bacteria</taxon>
        <taxon>Pseudomonadati</taxon>
        <taxon>Campylobacterota</taxon>
        <taxon>Epsilonproteobacteria</taxon>
        <taxon>Campylobacterales</taxon>
        <taxon>Sulfurovaceae</taxon>
        <taxon>Sulfurovum</taxon>
        <taxon>environmental samples</taxon>
    </lineage>
</organism>
<gene>
    <name evidence="1" type="ORF">BN3087_220014</name>
</gene>
<proteinExistence type="predicted"/>
<sequence>MPFVTQYYESSWESKPPLPKNYQTVVSTGLKLFNSTNDKFLKERYTFLLMRLYHYAGEYQKALDFYSKNKSHIQKGSVVGEWTKALKAGALQNLGHLNEANILYADIFKNNKTNAYLGYYDFKVTSDSQWNQLLSMAKNNDEKAELYFLRAMNWQNSHLMELENIASIAPESVWFERLSFMVMQDLQNQRYNIMQASAEGQASYKSDSKSYNEQMAFYKKILGSLKNPSFFSQYALLYIDVLEYKNLDNSKMSKLRSIAGNNAIYVSLLEYLDKLNKTKNVNEVDSLTTNLKSLISSLPQEQQISLIRYSVLQLSTLYPKNSVNRIVTREYATNKYFGSYNVGYLLNEADADEFEQYMSLKNRTFLHQEVFAKLLDKKKDESFANFIAGTLFMQKNNFKKALFYLSKTKTDDIAVSDYNPFNATISGNNRTGKQVSYDQIKFATTMLELQNKINSNLANTTDYYLYATGLYNKSWFGSFPRSSVYTRSTYLVVTERKIEDMNLAQKYYTKALSISKDNEMKAKISYQLLKIEFNKMLIGNAGAKNQIWGASFNDMNDLEDLVDLNPSFRQKLNDYKQSYNNTNYGREAIRSCASFRSFL</sequence>
<accession>A0A0S4XLT3</accession>
<dbReference type="EMBL" id="FAXN01000021">
    <property type="protein sequence ID" value="CUV65197.1"/>
    <property type="molecule type" value="Genomic_DNA"/>
</dbReference>